<dbReference type="Proteomes" id="UP001346149">
    <property type="component" value="Unassembled WGS sequence"/>
</dbReference>
<name>A0AAN7QZC6_TRANT</name>
<gene>
    <name evidence="1" type="ORF">SAY86_002213</name>
</gene>
<proteinExistence type="predicted"/>
<evidence type="ECO:0000313" key="1">
    <source>
        <dbReference type="EMBL" id="KAK4785524.1"/>
    </source>
</evidence>
<evidence type="ECO:0000313" key="2">
    <source>
        <dbReference type="Proteomes" id="UP001346149"/>
    </source>
</evidence>
<dbReference type="EMBL" id="JAXQNO010000013">
    <property type="protein sequence ID" value="KAK4785524.1"/>
    <property type="molecule type" value="Genomic_DNA"/>
</dbReference>
<accession>A0AAN7QZC6</accession>
<comment type="caution">
    <text evidence="1">The sequence shown here is derived from an EMBL/GenBank/DDBJ whole genome shotgun (WGS) entry which is preliminary data.</text>
</comment>
<keyword evidence="2" id="KW-1185">Reference proteome</keyword>
<sequence>MKMKMPAICQTASILYPVSSKSHMKMRDFVVSAPRACSSCRDHRPYSCWWCCVEGKHQITVGLIFSLRSSYKSIGVNVGFLSICYSLGYRTDSHWDSGERKTTAFIPTRKRCVRGFVCR</sequence>
<protein>
    <submittedName>
        <fullName evidence="1">Uncharacterized protein</fullName>
    </submittedName>
</protein>
<dbReference type="AlphaFoldDB" id="A0AAN7QZC6"/>
<organism evidence="1 2">
    <name type="scientific">Trapa natans</name>
    <name type="common">Water chestnut</name>
    <dbReference type="NCBI Taxonomy" id="22666"/>
    <lineage>
        <taxon>Eukaryota</taxon>
        <taxon>Viridiplantae</taxon>
        <taxon>Streptophyta</taxon>
        <taxon>Embryophyta</taxon>
        <taxon>Tracheophyta</taxon>
        <taxon>Spermatophyta</taxon>
        <taxon>Magnoliopsida</taxon>
        <taxon>eudicotyledons</taxon>
        <taxon>Gunneridae</taxon>
        <taxon>Pentapetalae</taxon>
        <taxon>rosids</taxon>
        <taxon>malvids</taxon>
        <taxon>Myrtales</taxon>
        <taxon>Lythraceae</taxon>
        <taxon>Trapa</taxon>
    </lineage>
</organism>
<reference evidence="1 2" key="1">
    <citation type="journal article" date="2023" name="Hortic Res">
        <title>Pangenome of water caltrop reveals structural variations and asymmetric subgenome divergence after allopolyploidization.</title>
        <authorList>
            <person name="Zhang X."/>
            <person name="Chen Y."/>
            <person name="Wang L."/>
            <person name="Yuan Y."/>
            <person name="Fang M."/>
            <person name="Shi L."/>
            <person name="Lu R."/>
            <person name="Comes H.P."/>
            <person name="Ma Y."/>
            <person name="Chen Y."/>
            <person name="Huang G."/>
            <person name="Zhou Y."/>
            <person name="Zheng Z."/>
            <person name="Qiu Y."/>
        </authorList>
    </citation>
    <scope>NUCLEOTIDE SEQUENCE [LARGE SCALE GENOMIC DNA]</scope>
    <source>
        <strain evidence="1">F231</strain>
    </source>
</reference>